<dbReference type="InterPro" id="IPR011029">
    <property type="entry name" value="DEATH-like_dom_sf"/>
</dbReference>
<keyword evidence="7" id="KW-0812">Transmembrane</keyword>
<evidence type="ECO:0000313" key="9">
    <source>
        <dbReference type="EMBL" id="KAL3882067.1"/>
    </source>
</evidence>
<accession>A0ABD3XAP2</accession>
<dbReference type="Pfam" id="PF00653">
    <property type="entry name" value="BIR"/>
    <property type="match status" value="2"/>
</dbReference>
<feature type="region of interest" description="Disordered" evidence="6">
    <location>
        <begin position="1138"/>
        <end position="1173"/>
    </location>
</feature>
<dbReference type="Gene3D" id="1.10.533.10">
    <property type="entry name" value="Death Domain, Fas"/>
    <property type="match status" value="1"/>
</dbReference>
<dbReference type="Proteomes" id="UP001634394">
    <property type="component" value="Unassembled WGS sequence"/>
</dbReference>
<evidence type="ECO:0000256" key="1">
    <source>
        <dbReference type="ARBA" id="ARBA00006672"/>
    </source>
</evidence>
<dbReference type="PANTHER" id="PTHR10044:SF139">
    <property type="entry name" value="DEATH-ASSOCIATED INHIBITOR OF APOPTOSIS 2"/>
    <property type="match status" value="1"/>
</dbReference>
<dbReference type="SMART" id="SM00184">
    <property type="entry name" value="RING"/>
    <property type="match status" value="1"/>
</dbReference>
<feature type="domain" description="RING-type" evidence="8">
    <location>
        <begin position="1193"/>
        <end position="1228"/>
    </location>
</feature>
<dbReference type="Gene3D" id="1.10.8.10">
    <property type="entry name" value="DNA helicase RuvA subunit, C-terminal domain"/>
    <property type="match status" value="1"/>
</dbReference>
<keyword evidence="7" id="KW-1133">Transmembrane helix</keyword>
<gene>
    <name evidence="9" type="ORF">ACJMK2_028442</name>
</gene>
<evidence type="ECO:0000256" key="7">
    <source>
        <dbReference type="SAM" id="Phobius"/>
    </source>
</evidence>
<feature type="region of interest" description="Disordered" evidence="6">
    <location>
        <begin position="1024"/>
        <end position="1044"/>
    </location>
</feature>
<dbReference type="PROSITE" id="PS50089">
    <property type="entry name" value="ZF_RING_2"/>
    <property type="match status" value="1"/>
</dbReference>
<evidence type="ECO:0000313" key="10">
    <source>
        <dbReference type="Proteomes" id="UP001634394"/>
    </source>
</evidence>
<dbReference type="Pfam" id="PF13920">
    <property type="entry name" value="zf-C3HC4_3"/>
    <property type="match status" value="1"/>
</dbReference>
<evidence type="ECO:0000256" key="3">
    <source>
        <dbReference type="ARBA" id="ARBA00022771"/>
    </source>
</evidence>
<dbReference type="PANTHER" id="PTHR10044">
    <property type="entry name" value="INHIBITOR OF APOPTOSIS"/>
    <property type="match status" value="1"/>
</dbReference>
<dbReference type="FunFam" id="1.10.1170.10:FF:000002">
    <property type="entry name" value="Baculoviral IAP repeat containing 7"/>
    <property type="match status" value="1"/>
</dbReference>
<dbReference type="PROSITE" id="PS50143">
    <property type="entry name" value="BIR_REPEAT_2"/>
    <property type="match status" value="2"/>
</dbReference>
<organism evidence="9 10">
    <name type="scientific">Sinanodonta woodiana</name>
    <name type="common">Chinese pond mussel</name>
    <name type="synonym">Anodonta woodiana</name>
    <dbReference type="NCBI Taxonomy" id="1069815"/>
    <lineage>
        <taxon>Eukaryota</taxon>
        <taxon>Metazoa</taxon>
        <taxon>Spiralia</taxon>
        <taxon>Lophotrochozoa</taxon>
        <taxon>Mollusca</taxon>
        <taxon>Bivalvia</taxon>
        <taxon>Autobranchia</taxon>
        <taxon>Heteroconchia</taxon>
        <taxon>Palaeoheterodonta</taxon>
        <taxon>Unionida</taxon>
        <taxon>Unionoidea</taxon>
        <taxon>Unionidae</taxon>
        <taxon>Unioninae</taxon>
        <taxon>Sinanodonta</taxon>
    </lineage>
</organism>
<sequence length="1240" mass="139076">MSYYTDVEVFCNHEEGISNCTIDFCQKRQGVGLPSVLILPMDTALLGIYVLKDFQRPGSFPEEQIGYQYTMMNWDGRRNFKFQPGSPFKNSTYSCDKHFVYKQNTYPKLQQIHQTERVNLEAIHQYHGQLFELTLKEGGLFFGCVMICGFLLYYIIKIHVHEGTSFCSIHIKLLSPNDTVKEITMTCQPSEASGDENKESCINSMQCPKRQASRLCRLLHFLCNKKKVSEISANMQEERALHGTQDVTAQTSVSTESEVTSLSIKQKTLEVQDINNTWMDDLQVKMGFCEVADQSYLCSEVTNLGGKDGNVKTISKATNSTTEELLYLTRNAAVQINTKVNEQEDCCKVRLVDEFLKTTLKTSFQEVESCRGDSHAIIQGEELESSYSFITSHNLVKDDCSGDDQFLLQATCKSIGDEHEDKRNDISDYQDVHGGKIQPDGFSEILESVSQHKRQSYRVKDNDARERTVTLTASQKCLMKNLDSDISRDLTLSEERDKIALCFQGDMIYPESQPSASGEQHDFTPVTGTEESLLLVTEEPYDSSSLKYKEINDDKTDHSSIITGVGSDFISLESEKKTNKSLHSKLHLRTTGIASHNSKIKYAEDLINLNGGVLSPCKKRERSLSVRAFTTEDARCDQEKDAEETEQQILSDKDFSVHKKRREVEIDDRTVGDLQEKKRKYSLRQIIWLPMNSLPLPRLSREAIIGLVEEQTRDGHGGSTLPPSEHEDLSEMLRVLASDNVPGPQITMKYEMLRLCTMKTFPGRDRPFAIRIVGAGFYYAGHKDQVICYCCGNRKDSWVIGDIPLLIHQNKAPDCSFFTNNDRVNVPIRKANSTESPSLAEVRLLAVQRFYGSNLSDTAQNESSLMLPSSEQNWQHSISDNLPTVSAHVDSVLEPPPKYPQYAVKNMRINSFQGWPTELRQRPEEMAECGFYYAGFNDCVRCFHCGVGLRHWMNEDDPWIEHARWSTSCVYVLKMKGEEFVSLIKMAVEIVEREEAKSKNGGGNQALQKSNETATVLVMQVPKESGASNSSAAKDLPGSVGDTDGSVGDTYGNIVRGAESSLPPGNSEIQKYLLTDAAQSVLDMGYQPKLVLHAIERVLMKKGSDALTGEIILEAVFEIDEENIIQSQTQLVPLQSAEEDKGNENAQKSLNASNKQDGQPGHQASGNIQSDESQIDTEKIMKEHQELRDAILCKVCSENNISVVFLPCGHLVTCSDCAPAMRKCPICRTLIKGTVKTFCG</sequence>
<proteinExistence type="inferred from homology"/>
<evidence type="ECO:0000259" key="8">
    <source>
        <dbReference type="PROSITE" id="PS50089"/>
    </source>
</evidence>
<keyword evidence="7" id="KW-0472">Membrane</keyword>
<keyword evidence="4" id="KW-0862">Zinc</keyword>
<dbReference type="Gene3D" id="1.10.1170.10">
    <property type="entry name" value="Inhibitor Of Apoptosis Protein (2mihbC-IAP-1), Chain A"/>
    <property type="match status" value="2"/>
</dbReference>
<dbReference type="GO" id="GO:0008270">
    <property type="term" value="F:zinc ion binding"/>
    <property type="evidence" value="ECO:0007669"/>
    <property type="project" value="UniProtKB-KW"/>
</dbReference>
<dbReference type="SMART" id="SM00238">
    <property type="entry name" value="BIR"/>
    <property type="match status" value="2"/>
</dbReference>
<comment type="caution">
    <text evidence="9">The sequence shown here is derived from an EMBL/GenBank/DDBJ whole genome shotgun (WGS) entry which is preliminary data.</text>
</comment>
<keyword evidence="10" id="KW-1185">Reference proteome</keyword>
<dbReference type="InterPro" id="IPR001370">
    <property type="entry name" value="BIR_rpt"/>
</dbReference>
<comment type="similarity">
    <text evidence="1">Belongs to the IAP family.</text>
</comment>
<reference evidence="9 10" key="1">
    <citation type="submission" date="2024-11" db="EMBL/GenBank/DDBJ databases">
        <title>Chromosome-level genome assembly of the freshwater bivalve Anodonta woodiana.</title>
        <authorList>
            <person name="Chen X."/>
        </authorList>
    </citation>
    <scope>NUCLEOTIDE SEQUENCE [LARGE SCALE GENOMIC DNA]</scope>
    <source>
        <strain evidence="9">MN2024</strain>
        <tissue evidence="9">Gills</tissue>
    </source>
</reference>
<feature type="transmembrane region" description="Helical" evidence="7">
    <location>
        <begin position="139"/>
        <end position="156"/>
    </location>
</feature>
<evidence type="ECO:0000256" key="6">
    <source>
        <dbReference type="SAM" id="MobiDB-lite"/>
    </source>
</evidence>
<dbReference type="SUPFAM" id="SSF57924">
    <property type="entry name" value="Inhibitor of apoptosis (IAP) repeat"/>
    <property type="match status" value="2"/>
</dbReference>
<dbReference type="CDD" id="cd16713">
    <property type="entry name" value="RING-HC_BIRC2_3_7"/>
    <property type="match status" value="1"/>
</dbReference>
<name>A0ABD3XAP2_SINWO</name>
<dbReference type="CDD" id="cd00022">
    <property type="entry name" value="BIR"/>
    <property type="match status" value="1"/>
</dbReference>
<dbReference type="EMBL" id="JBJQND010000003">
    <property type="protein sequence ID" value="KAL3882067.1"/>
    <property type="molecule type" value="Genomic_DNA"/>
</dbReference>
<evidence type="ECO:0000256" key="2">
    <source>
        <dbReference type="ARBA" id="ARBA00022723"/>
    </source>
</evidence>
<dbReference type="InterPro" id="IPR050784">
    <property type="entry name" value="IAP"/>
</dbReference>
<keyword evidence="3 5" id="KW-0863">Zinc-finger</keyword>
<protein>
    <recommendedName>
        <fullName evidence="8">RING-type domain-containing protein</fullName>
    </recommendedName>
</protein>
<keyword evidence="2" id="KW-0479">Metal-binding</keyword>
<evidence type="ECO:0000256" key="5">
    <source>
        <dbReference type="PROSITE-ProRule" id="PRU00175"/>
    </source>
</evidence>
<dbReference type="InterPro" id="IPR001841">
    <property type="entry name" value="Znf_RING"/>
</dbReference>
<evidence type="ECO:0000256" key="4">
    <source>
        <dbReference type="ARBA" id="ARBA00022833"/>
    </source>
</evidence>
<dbReference type="AlphaFoldDB" id="A0ABD3XAP2"/>
<feature type="compositionally biased region" description="Polar residues" evidence="6">
    <location>
        <begin position="1144"/>
        <end position="1172"/>
    </location>
</feature>